<name>A0AAE0FRZ7_9CHLO</name>
<evidence type="ECO:0000256" key="1">
    <source>
        <dbReference type="SAM" id="MobiDB-lite"/>
    </source>
</evidence>
<organism evidence="2 3">
    <name type="scientific">Cymbomonas tetramitiformis</name>
    <dbReference type="NCBI Taxonomy" id="36881"/>
    <lineage>
        <taxon>Eukaryota</taxon>
        <taxon>Viridiplantae</taxon>
        <taxon>Chlorophyta</taxon>
        <taxon>Pyramimonadophyceae</taxon>
        <taxon>Pyramimonadales</taxon>
        <taxon>Pyramimonadaceae</taxon>
        <taxon>Cymbomonas</taxon>
    </lineage>
</organism>
<dbReference type="Proteomes" id="UP001190700">
    <property type="component" value="Unassembled WGS sequence"/>
</dbReference>
<proteinExistence type="predicted"/>
<sequence>MPMGEYAWKLRNEKKNAEAAEMEDIEKELNAIYKGMDPKQIGWMTTAKPIEGGPEKGALLMYEERKRLTGGNPPESKEDKLITGEDLSGKQPEDNKEETSLKVAKQ</sequence>
<feature type="compositionally biased region" description="Basic and acidic residues" evidence="1">
    <location>
        <begin position="75"/>
        <end position="100"/>
    </location>
</feature>
<protein>
    <submittedName>
        <fullName evidence="2">Uncharacterized protein</fullName>
    </submittedName>
</protein>
<keyword evidence="3" id="KW-1185">Reference proteome</keyword>
<evidence type="ECO:0000313" key="2">
    <source>
        <dbReference type="EMBL" id="KAK3264578.1"/>
    </source>
</evidence>
<dbReference type="EMBL" id="LGRX02014463">
    <property type="protein sequence ID" value="KAK3264578.1"/>
    <property type="molecule type" value="Genomic_DNA"/>
</dbReference>
<dbReference type="AlphaFoldDB" id="A0AAE0FRZ7"/>
<gene>
    <name evidence="2" type="ORF">CYMTET_26696</name>
</gene>
<evidence type="ECO:0000313" key="3">
    <source>
        <dbReference type="Proteomes" id="UP001190700"/>
    </source>
</evidence>
<comment type="caution">
    <text evidence="2">The sequence shown here is derived from an EMBL/GenBank/DDBJ whole genome shotgun (WGS) entry which is preliminary data.</text>
</comment>
<feature type="region of interest" description="Disordered" evidence="1">
    <location>
        <begin position="65"/>
        <end position="106"/>
    </location>
</feature>
<accession>A0AAE0FRZ7</accession>
<reference evidence="2 3" key="1">
    <citation type="journal article" date="2015" name="Genome Biol. Evol.">
        <title>Comparative Genomics of a Bacterivorous Green Alga Reveals Evolutionary Causalities and Consequences of Phago-Mixotrophic Mode of Nutrition.</title>
        <authorList>
            <person name="Burns J.A."/>
            <person name="Paasch A."/>
            <person name="Narechania A."/>
            <person name="Kim E."/>
        </authorList>
    </citation>
    <scope>NUCLEOTIDE SEQUENCE [LARGE SCALE GENOMIC DNA]</scope>
    <source>
        <strain evidence="2 3">PLY_AMNH</strain>
    </source>
</reference>